<comment type="catalytic activity">
    <reaction evidence="1">
        <text>2-phosphoglycolate + H2O = glycolate + phosphate</text>
        <dbReference type="Rhea" id="RHEA:14369"/>
        <dbReference type="ChEBI" id="CHEBI:15377"/>
        <dbReference type="ChEBI" id="CHEBI:29805"/>
        <dbReference type="ChEBI" id="CHEBI:43474"/>
        <dbReference type="ChEBI" id="CHEBI:58033"/>
        <dbReference type="EC" id="3.1.3.18"/>
    </reaction>
</comment>
<dbReference type="GO" id="GO:0006281">
    <property type="term" value="P:DNA repair"/>
    <property type="evidence" value="ECO:0007669"/>
    <property type="project" value="TreeGrafter"/>
</dbReference>
<dbReference type="GO" id="GO:0008967">
    <property type="term" value="F:phosphoglycolate phosphatase activity"/>
    <property type="evidence" value="ECO:0007669"/>
    <property type="project" value="UniProtKB-EC"/>
</dbReference>
<gene>
    <name evidence="5" type="ORF">FAK_15270</name>
</gene>
<dbReference type="KEGG" id="dmp:FAK_15270"/>
<comment type="pathway">
    <text evidence="2">Organic acid metabolism; glycolate biosynthesis; glycolate from 2-phosphoglycolate: step 1/1.</text>
</comment>
<dbReference type="SFLD" id="SFLDG01129">
    <property type="entry name" value="C1.5:_HAD__Beta-PGM__Phosphata"/>
    <property type="match status" value="1"/>
</dbReference>
<dbReference type="Gene3D" id="3.40.50.1000">
    <property type="entry name" value="HAD superfamily/HAD-like"/>
    <property type="match status" value="1"/>
</dbReference>
<organism evidence="5 6">
    <name type="scientific">Desulfoferula mesophila</name>
    <dbReference type="NCBI Taxonomy" id="3058419"/>
    <lineage>
        <taxon>Bacteria</taxon>
        <taxon>Pseudomonadati</taxon>
        <taxon>Thermodesulfobacteriota</taxon>
        <taxon>Desulfarculia</taxon>
        <taxon>Desulfarculales</taxon>
        <taxon>Desulfarculaceae</taxon>
        <taxon>Desulfoferula</taxon>
    </lineage>
</organism>
<evidence type="ECO:0000256" key="1">
    <source>
        <dbReference type="ARBA" id="ARBA00000830"/>
    </source>
</evidence>
<sequence>MEQKLMPPYDLVMLDFDGTLVDSASSVVHCVQRTFAAQGEEPPSEAAIRATIGLPLPDALTQLRGKGGREKGQTWARAYREIFMTEGPPRLHLFEGAARFLAALADQEIPAIIVSARKAEITNMLLDKFGLSETIMEVFGDSPQGPNKPDPRLYEELIRPRFGNPPPRKMIMVGDTHIDLEFAHNTGAASCWVSYGYGDAQKCRGMQPDFEVSCPADLLNLF</sequence>
<dbReference type="Gene3D" id="1.10.150.240">
    <property type="entry name" value="Putative phosphatase, domain 2"/>
    <property type="match status" value="1"/>
</dbReference>
<dbReference type="InterPro" id="IPR023214">
    <property type="entry name" value="HAD_sf"/>
</dbReference>
<dbReference type="PANTHER" id="PTHR43434:SF1">
    <property type="entry name" value="PHOSPHOGLYCOLATE PHOSPHATASE"/>
    <property type="match status" value="1"/>
</dbReference>
<dbReference type="InterPro" id="IPR050155">
    <property type="entry name" value="HAD-like_hydrolase_sf"/>
</dbReference>
<proteinExistence type="inferred from homology"/>
<dbReference type="PANTHER" id="PTHR43434">
    <property type="entry name" value="PHOSPHOGLYCOLATE PHOSPHATASE"/>
    <property type="match status" value="1"/>
</dbReference>
<comment type="similarity">
    <text evidence="3">Belongs to the HAD-like hydrolase superfamily. CbbY/CbbZ/Gph/YieH family.</text>
</comment>
<evidence type="ECO:0000256" key="3">
    <source>
        <dbReference type="ARBA" id="ARBA00006171"/>
    </source>
</evidence>
<dbReference type="EMBL" id="AP028679">
    <property type="protein sequence ID" value="BEQ14461.1"/>
    <property type="molecule type" value="Genomic_DNA"/>
</dbReference>
<dbReference type="Proteomes" id="UP001366166">
    <property type="component" value="Chromosome"/>
</dbReference>
<dbReference type="InterPro" id="IPR036412">
    <property type="entry name" value="HAD-like_sf"/>
</dbReference>
<name>A0AAU9EBD0_9BACT</name>
<evidence type="ECO:0000313" key="6">
    <source>
        <dbReference type="Proteomes" id="UP001366166"/>
    </source>
</evidence>
<dbReference type="Pfam" id="PF13419">
    <property type="entry name" value="HAD_2"/>
    <property type="match status" value="1"/>
</dbReference>
<dbReference type="EC" id="3.1.3.18" evidence="4"/>
<dbReference type="SFLD" id="SFLDS00003">
    <property type="entry name" value="Haloacid_Dehalogenase"/>
    <property type="match status" value="1"/>
</dbReference>
<evidence type="ECO:0000256" key="4">
    <source>
        <dbReference type="ARBA" id="ARBA00013078"/>
    </source>
</evidence>
<accession>A0AAU9EBD0</accession>
<dbReference type="AlphaFoldDB" id="A0AAU9EBD0"/>
<evidence type="ECO:0000256" key="2">
    <source>
        <dbReference type="ARBA" id="ARBA00004818"/>
    </source>
</evidence>
<keyword evidence="6" id="KW-1185">Reference proteome</keyword>
<dbReference type="SUPFAM" id="SSF56784">
    <property type="entry name" value="HAD-like"/>
    <property type="match status" value="1"/>
</dbReference>
<protein>
    <recommendedName>
        <fullName evidence="4">phosphoglycolate phosphatase</fullName>
        <ecNumber evidence="4">3.1.3.18</ecNumber>
    </recommendedName>
</protein>
<evidence type="ECO:0000313" key="5">
    <source>
        <dbReference type="EMBL" id="BEQ14461.1"/>
    </source>
</evidence>
<reference evidence="6" key="1">
    <citation type="journal article" date="2023" name="Arch. Microbiol.">
        <title>Desulfoferula mesophilus gen. nov. sp. nov., a mesophilic sulfate-reducing bacterium isolated from a brackish lake sediment.</title>
        <authorList>
            <person name="Watanabe T."/>
            <person name="Yabe T."/>
            <person name="Tsuji J.M."/>
            <person name="Fukui M."/>
        </authorList>
    </citation>
    <scope>NUCLEOTIDE SEQUENCE [LARGE SCALE GENOMIC DNA]</scope>
    <source>
        <strain evidence="6">12FAK</strain>
    </source>
</reference>
<dbReference type="InterPro" id="IPR023198">
    <property type="entry name" value="PGP-like_dom2"/>
</dbReference>
<dbReference type="InterPro" id="IPR041492">
    <property type="entry name" value="HAD_2"/>
</dbReference>